<evidence type="ECO:0000313" key="4">
    <source>
        <dbReference type="EMBL" id="ACK52693.1"/>
    </source>
</evidence>
<dbReference type="PANTHER" id="PTHR23088">
    <property type="entry name" value="NITRILASE-RELATED"/>
    <property type="match status" value="1"/>
</dbReference>
<feature type="domain" description="CN hydrolase" evidence="3">
    <location>
        <begin position="1"/>
        <end position="257"/>
    </location>
</feature>
<keyword evidence="4" id="KW-0012">Acyltransferase</keyword>
<accession>B8EML4</accession>
<dbReference type="RefSeq" id="WP_012592761.1">
    <property type="nucleotide sequence ID" value="NC_011666.1"/>
</dbReference>
<dbReference type="InterPro" id="IPR045254">
    <property type="entry name" value="Nit1/2_C-N_Hydrolase"/>
</dbReference>
<protein>
    <submittedName>
        <fullName evidence="4">Nitrilase/cyanide hydratase and apolipoprotein N-acyltransferase</fullName>
    </submittedName>
</protein>
<evidence type="ECO:0000259" key="3">
    <source>
        <dbReference type="PROSITE" id="PS50263"/>
    </source>
</evidence>
<comment type="similarity">
    <text evidence="1">Belongs to the carbon-nitrogen hydrolase superfamily. NIT1/NIT2 family.</text>
</comment>
<dbReference type="CDD" id="cd07572">
    <property type="entry name" value="nit"/>
    <property type="match status" value="1"/>
</dbReference>
<gene>
    <name evidence="4" type="ordered locus">Msil_3811</name>
</gene>
<organism evidence="4 5">
    <name type="scientific">Methylocella silvestris (strain DSM 15510 / CIP 108128 / LMG 27833 / NCIMB 13906 / BL2)</name>
    <dbReference type="NCBI Taxonomy" id="395965"/>
    <lineage>
        <taxon>Bacteria</taxon>
        <taxon>Pseudomonadati</taxon>
        <taxon>Pseudomonadota</taxon>
        <taxon>Alphaproteobacteria</taxon>
        <taxon>Hyphomicrobiales</taxon>
        <taxon>Beijerinckiaceae</taxon>
        <taxon>Methylocella</taxon>
    </lineage>
</organism>
<keyword evidence="4" id="KW-0449">Lipoprotein</keyword>
<dbReference type="AlphaFoldDB" id="B8EML4"/>
<dbReference type="Proteomes" id="UP000002257">
    <property type="component" value="Chromosome"/>
</dbReference>
<name>B8EML4_METSB</name>
<proteinExistence type="inferred from homology"/>
<dbReference type="GO" id="GO:0016746">
    <property type="term" value="F:acyltransferase activity"/>
    <property type="evidence" value="ECO:0007669"/>
    <property type="project" value="UniProtKB-KW"/>
</dbReference>
<dbReference type="PANTHER" id="PTHR23088:SF27">
    <property type="entry name" value="DEAMINATED GLUTATHIONE AMIDASE"/>
    <property type="match status" value="1"/>
</dbReference>
<dbReference type="Pfam" id="PF00795">
    <property type="entry name" value="CN_hydrolase"/>
    <property type="match status" value="1"/>
</dbReference>
<sequence length="279" mass="30274">MKVSLIQMNSVADKGANIAEAERLIERAVAEERPDWISLPECFDFLGGSRADKFAAAEFLPGGPAYSAMQALARKHAVFIHAGSILEKPKAGESEPERIHNTTVAFDRSGAEIARYRKIHMFDVTTPDGARYHESNSFAPGRAVVTYPCEDVIVGCAICYDLRFPALFQELAARGAQLIALPAAFTQQTGKDHWEVLCRARAIETQTFFCAPAQTGVHTVGNEKRLTYGHSLVVDPWGHVIAKASDGVGIVSSRLDSALVAKVRAQIPVASHRVEFAAA</sequence>
<dbReference type="InterPro" id="IPR036526">
    <property type="entry name" value="C-N_Hydrolase_sf"/>
</dbReference>
<dbReference type="KEGG" id="msl:Msil_3811"/>
<dbReference type="SUPFAM" id="SSF56317">
    <property type="entry name" value="Carbon-nitrogen hydrolase"/>
    <property type="match status" value="1"/>
</dbReference>
<keyword evidence="4" id="KW-0808">Transferase</keyword>
<dbReference type="STRING" id="395965.Msil_3811"/>
<dbReference type="GO" id="GO:0016811">
    <property type="term" value="F:hydrolase activity, acting on carbon-nitrogen (but not peptide) bonds, in linear amides"/>
    <property type="evidence" value="ECO:0007669"/>
    <property type="project" value="InterPro"/>
</dbReference>
<keyword evidence="2" id="KW-0378">Hydrolase</keyword>
<keyword evidence="5" id="KW-1185">Reference proteome</keyword>
<reference evidence="4 5" key="1">
    <citation type="journal article" date="2010" name="J. Bacteriol.">
        <title>Complete genome sequence of the aerobic facultative methanotroph Methylocella silvestris BL2.</title>
        <authorList>
            <person name="Chen Y."/>
            <person name="Crombie A."/>
            <person name="Rahman M.T."/>
            <person name="Dedysh S.N."/>
            <person name="Liesack W."/>
            <person name="Stott M.B."/>
            <person name="Alam M."/>
            <person name="Theisen A.R."/>
            <person name="Murrell J.C."/>
            <person name="Dunfield P.F."/>
        </authorList>
    </citation>
    <scope>NUCLEOTIDE SEQUENCE [LARGE SCALE GENOMIC DNA]</scope>
    <source>
        <strain evidence="5">DSM 15510 / CIP 108128 / LMG 27833 / NCIMB 13906 / BL2</strain>
    </source>
</reference>
<evidence type="ECO:0000256" key="2">
    <source>
        <dbReference type="ARBA" id="ARBA00022801"/>
    </source>
</evidence>
<dbReference type="OrthoDB" id="9811121at2"/>
<dbReference type="Gene3D" id="3.60.110.10">
    <property type="entry name" value="Carbon-nitrogen hydrolase"/>
    <property type="match status" value="1"/>
</dbReference>
<evidence type="ECO:0000256" key="1">
    <source>
        <dbReference type="ARBA" id="ARBA00010613"/>
    </source>
</evidence>
<dbReference type="InterPro" id="IPR003010">
    <property type="entry name" value="C-N_Hydrolase"/>
</dbReference>
<dbReference type="InterPro" id="IPR001110">
    <property type="entry name" value="UPF0012_CS"/>
</dbReference>
<dbReference type="EMBL" id="CP001280">
    <property type="protein sequence ID" value="ACK52693.1"/>
    <property type="molecule type" value="Genomic_DNA"/>
</dbReference>
<dbReference type="HOGENOM" id="CLU_030130_1_2_5"/>
<evidence type="ECO:0000313" key="5">
    <source>
        <dbReference type="Proteomes" id="UP000002257"/>
    </source>
</evidence>
<dbReference type="PROSITE" id="PS50263">
    <property type="entry name" value="CN_HYDROLASE"/>
    <property type="match status" value="1"/>
</dbReference>
<dbReference type="eggNOG" id="COG0388">
    <property type="taxonomic scope" value="Bacteria"/>
</dbReference>
<dbReference type="PROSITE" id="PS01227">
    <property type="entry name" value="UPF0012"/>
    <property type="match status" value="1"/>
</dbReference>